<evidence type="ECO:0000313" key="1">
    <source>
        <dbReference type="EMBL" id="MFC6669542.1"/>
    </source>
</evidence>
<dbReference type="Proteomes" id="UP001596422">
    <property type="component" value="Unassembled WGS sequence"/>
</dbReference>
<accession>A0ABW1ZWG2</accession>
<name>A0ABW1ZWG2_9GAMM</name>
<sequence length="115" mass="12837">MKRIILIALIALSVGVTLYLNQQQESVPDPVRVALEQELMQDPRFPARPVWWHEGSILAVGMINDGGNKDGAAGDVCKLLQARGLNETSVEVYDLLRIQQEDEWKLIGKAPCRVE</sequence>
<organism evidence="1 2">
    <name type="scientific">Marinobacterium aestuariivivens</name>
    <dbReference type="NCBI Taxonomy" id="1698799"/>
    <lineage>
        <taxon>Bacteria</taxon>
        <taxon>Pseudomonadati</taxon>
        <taxon>Pseudomonadota</taxon>
        <taxon>Gammaproteobacteria</taxon>
        <taxon>Oceanospirillales</taxon>
        <taxon>Oceanospirillaceae</taxon>
        <taxon>Marinobacterium</taxon>
    </lineage>
</organism>
<evidence type="ECO:0000313" key="2">
    <source>
        <dbReference type="Proteomes" id="UP001596422"/>
    </source>
</evidence>
<reference evidence="2" key="1">
    <citation type="journal article" date="2019" name="Int. J. Syst. Evol. Microbiol.">
        <title>The Global Catalogue of Microorganisms (GCM) 10K type strain sequencing project: providing services to taxonomists for standard genome sequencing and annotation.</title>
        <authorList>
            <consortium name="The Broad Institute Genomics Platform"/>
            <consortium name="The Broad Institute Genome Sequencing Center for Infectious Disease"/>
            <person name="Wu L."/>
            <person name="Ma J."/>
        </authorList>
    </citation>
    <scope>NUCLEOTIDE SEQUENCE [LARGE SCALE GENOMIC DNA]</scope>
    <source>
        <strain evidence="2">NBRC 111756</strain>
    </source>
</reference>
<comment type="caution">
    <text evidence="1">The sequence shown here is derived from an EMBL/GenBank/DDBJ whole genome shotgun (WGS) entry which is preliminary data.</text>
</comment>
<dbReference type="RefSeq" id="WP_379908098.1">
    <property type="nucleotide sequence ID" value="NZ_JBHSWE010000001.1"/>
</dbReference>
<gene>
    <name evidence="1" type="ORF">ACFQDL_05105</name>
</gene>
<keyword evidence="2" id="KW-1185">Reference proteome</keyword>
<protein>
    <submittedName>
        <fullName evidence="1">Uncharacterized protein</fullName>
    </submittedName>
</protein>
<dbReference type="EMBL" id="JBHSWE010000001">
    <property type="protein sequence ID" value="MFC6669542.1"/>
    <property type="molecule type" value="Genomic_DNA"/>
</dbReference>
<proteinExistence type="predicted"/>